<name>A0A4C2E4B7_9SACH</name>
<accession>A0A4C2E4B7</accession>
<comment type="caution">
    <text evidence="3">The sequence shown here is derived from an EMBL/GenBank/DDBJ whole genome shotgun (WGS) entry which is preliminary data.</text>
</comment>
<feature type="compositionally biased region" description="Basic and acidic residues" evidence="1">
    <location>
        <begin position="196"/>
        <end position="227"/>
    </location>
</feature>
<dbReference type="OrthoDB" id="4053752at2759"/>
<evidence type="ECO:0000256" key="1">
    <source>
        <dbReference type="SAM" id="MobiDB-lite"/>
    </source>
</evidence>
<evidence type="ECO:0000313" key="4">
    <source>
        <dbReference type="Proteomes" id="UP000301737"/>
    </source>
</evidence>
<evidence type="ECO:0000256" key="2">
    <source>
        <dbReference type="SAM" id="Phobius"/>
    </source>
</evidence>
<organism evidence="3 4">
    <name type="scientific">Zygosaccharomyces mellis</name>
    <dbReference type="NCBI Taxonomy" id="42258"/>
    <lineage>
        <taxon>Eukaryota</taxon>
        <taxon>Fungi</taxon>
        <taxon>Dikarya</taxon>
        <taxon>Ascomycota</taxon>
        <taxon>Saccharomycotina</taxon>
        <taxon>Saccharomycetes</taxon>
        <taxon>Saccharomycetales</taxon>
        <taxon>Saccharomycetaceae</taxon>
        <taxon>Zygosaccharomyces</taxon>
    </lineage>
</organism>
<dbReference type="AlphaFoldDB" id="A0A4C2E4B7"/>
<feature type="compositionally biased region" description="Polar residues" evidence="1">
    <location>
        <begin position="239"/>
        <end position="253"/>
    </location>
</feature>
<proteinExistence type="predicted"/>
<protein>
    <submittedName>
        <fullName evidence="3">Uncharacterized protein</fullName>
    </submittedName>
</protein>
<gene>
    <name evidence="3" type="ORF">ZYGM_004897</name>
</gene>
<reference evidence="3 4" key="1">
    <citation type="submission" date="2019-01" db="EMBL/GenBank/DDBJ databases">
        <title>Draft Genome Sequencing of Zygosaccharomyces mellis Ca-7.</title>
        <authorList>
            <person name="Shiwa Y."/>
            <person name="Kanesaki Y."/>
            <person name="Ishige T."/>
            <person name="Mura K."/>
            <person name="Hori T."/>
            <person name="Tamura T."/>
        </authorList>
    </citation>
    <scope>NUCLEOTIDE SEQUENCE [LARGE SCALE GENOMIC DNA]</scope>
    <source>
        <strain evidence="3 4">Ca-7</strain>
    </source>
</reference>
<feature type="region of interest" description="Disordered" evidence="1">
    <location>
        <begin position="196"/>
        <end position="257"/>
    </location>
</feature>
<dbReference type="Proteomes" id="UP000301737">
    <property type="component" value="Unassembled WGS sequence"/>
</dbReference>
<keyword evidence="4" id="KW-1185">Reference proteome</keyword>
<keyword evidence="2" id="KW-0812">Transmembrane</keyword>
<dbReference type="EMBL" id="BIMX01000001">
    <property type="protein sequence ID" value="GCE97342.1"/>
    <property type="molecule type" value="Genomic_DNA"/>
</dbReference>
<keyword evidence="2" id="KW-0472">Membrane</keyword>
<keyword evidence="2" id="KW-1133">Transmembrane helix</keyword>
<sequence>MVRHPILQGTISIGGTFGAVKGLQRLLQRYLSNEWLFENKKSKISPTNVIPSVLEPSSQDFSNKGKEVNWSRVLSFIVDQISNIDLRLAVVIVVLAVMGPVLPYVFGYGKSDTSITESNITGSNLDSSQRALLQFGKSKSEPVLLGYVSMELDELSDRRNSEQVPHLRRHSELEELQAGRNLQDEVKIAEQLVQRQESRELEKREEQEKEMQQEKGEMDSHLSRAEESDTSAGGKPGSSVRSEYTLPSAQTSPLDHRDSYISHSNVCIQFSPIKTSNLDAQLTAEQAYSQPFTY</sequence>
<feature type="transmembrane region" description="Helical" evidence="2">
    <location>
        <begin position="86"/>
        <end position="106"/>
    </location>
</feature>
<feature type="region of interest" description="Disordered" evidence="1">
    <location>
        <begin position="155"/>
        <end position="178"/>
    </location>
</feature>
<evidence type="ECO:0000313" key="3">
    <source>
        <dbReference type="EMBL" id="GCE97342.1"/>
    </source>
</evidence>